<evidence type="ECO:0000259" key="1">
    <source>
        <dbReference type="Pfam" id="PF03551"/>
    </source>
</evidence>
<evidence type="ECO:0000259" key="2">
    <source>
        <dbReference type="Pfam" id="PF13788"/>
    </source>
</evidence>
<comment type="caution">
    <text evidence="3">The sequence shown here is derived from an EMBL/GenBank/DDBJ whole genome shotgun (WGS) entry which is preliminary data.</text>
</comment>
<dbReference type="Gene3D" id="1.10.10.10">
    <property type="entry name" value="Winged helix-like DNA-binding domain superfamily/Winged helix DNA-binding domain"/>
    <property type="match status" value="1"/>
</dbReference>
<dbReference type="RefSeq" id="WP_122917743.1">
    <property type="nucleotide sequence ID" value="NZ_RHHQ01000008.1"/>
</dbReference>
<dbReference type="EMBL" id="RHHQ01000008">
    <property type="protein sequence ID" value="RNB89488.1"/>
    <property type="molecule type" value="Genomic_DNA"/>
</dbReference>
<accession>A0A3M8DN39</accession>
<gene>
    <name evidence="3" type="ORF">EDM56_09830</name>
</gene>
<dbReference type="InterPro" id="IPR036388">
    <property type="entry name" value="WH-like_DNA-bd_sf"/>
</dbReference>
<keyword evidence="4" id="KW-1185">Reference proteome</keyword>
<dbReference type="Pfam" id="PF03551">
    <property type="entry name" value="PadR"/>
    <property type="match status" value="1"/>
</dbReference>
<dbReference type="Pfam" id="PF13788">
    <property type="entry name" value="DUF4180"/>
    <property type="match status" value="1"/>
</dbReference>
<reference evidence="3 4" key="1">
    <citation type="submission" date="2018-10" db="EMBL/GenBank/DDBJ databases">
        <title>Phylogenomics of Brevibacillus.</title>
        <authorList>
            <person name="Dunlap C."/>
        </authorList>
    </citation>
    <scope>NUCLEOTIDE SEQUENCE [LARGE SCALE GENOMIC DNA]</scope>
    <source>
        <strain evidence="3 4">JCM 15716</strain>
    </source>
</reference>
<dbReference type="Proteomes" id="UP000271031">
    <property type="component" value="Unassembled WGS sequence"/>
</dbReference>
<evidence type="ECO:0000313" key="4">
    <source>
        <dbReference type="Proteomes" id="UP000271031"/>
    </source>
</evidence>
<dbReference type="InterPro" id="IPR036390">
    <property type="entry name" value="WH_DNA-bd_sf"/>
</dbReference>
<protein>
    <submittedName>
        <fullName evidence="3">DUF4180 domain-containing protein</fullName>
    </submittedName>
</protein>
<dbReference type="PANTHER" id="PTHR43252:SF6">
    <property type="entry name" value="NEGATIVE TRANSCRIPTION REGULATOR PADR"/>
    <property type="match status" value="1"/>
</dbReference>
<feature type="domain" description="Transcription regulator PadR N-terminal" evidence="1">
    <location>
        <begin position="7"/>
        <end position="81"/>
    </location>
</feature>
<dbReference type="SUPFAM" id="SSF46785">
    <property type="entry name" value="Winged helix' DNA-binding domain"/>
    <property type="match status" value="1"/>
</dbReference>
<organism evidence="3 4">
    <name type="scientific">Brevibacillus fluminis</name>
    <dbReference type="NCBI Taxonomy" id="511487"/>
    <lineage>
        <taxon>Bacteria</taxon>
        <taxon>Bacillati</taxon>
        <taxon>Bacillota</taxon>
        <taxon>Bacilli</taxon>
        <taxon>Bacillales</taxon>
        <taxon>Paenibacillaceae</taxon>
        <taxon>Brevibacillus</taxon>
    </lineage>
</organism>
<dbReference type="PANTHER" id="PTHR43252">
    <property type="entry name" value="TRANSCRIPTIONAL REGULATOR YQJI"/>
    <property type="match status" value="1"/>
</dbReference>
<sequence length="311" mass="35425">MSIKLAILGILSWKPSTGYDIKKIMEESSFMYWSGNNNQIYKSLVQLLDEGFVTNEVLHHDSSPTRKIYTITDAGHAELKEWVNSDPLPPENKNSFLTQLAWADLLNPAELNQLLTRYENEISLQVLLQQEKKRRGLLAPKRSPRETFLWEAIHDNIISTYKNEWQWIQTIRKQLDAQPFSEEANQMKYQVCESGGSRYIDCQFAQPPLATEQDALDLIAACIENDTNLLLLQAAALSDDFFNLRTGAAGAILQKFVNYHVKAAAVLPEQLERKGKFKEMVLEANKGSQFRVFATDAEAIAWLLGSNRSER</sequence>
<dbReference type="AlphaFoldDB" id="A0A3M8DN39"/>
<proteinExistence type="predicted"/>
<dbReference type="OrthoDB" id="8595425at2"/>
<dbReference type="InterPro" id="IPR025438">
    <property type="entry name" value="DUF4180"/>
</dbReference>
<feature type="domain" description="DUF4180" evidence="2">
    <location>
        <begin position="196"/>
        <end position="303"/>
    </location>
</feature>
<dbReference type="InterPro" id="IPR005149">
    <property type="entry name" value="Tscrpt_reg_PadR_N"/>
</dbReference>
<name>A0A3M8DN39_9BACL</name>
<evidence type="ECO:0000313" key="3">
    <source>
        <dbReference type="EMBL" id="RNB89488.1"/>
    </source>
</evidence>